<dbReference type="PANTHER" id="PTHR23284:SF0">
    <property type="entry name" value="PROLACTIN REGULATORY ELEMENT-BINDING PROTEIN"/>
    <property type="match status" value="1"/>
</dbReference>
<dbReference type="Pfam" id="PF00400">
    <property type="entry name" value="WD40"/>
    <property type="match status" value="1"/>
</dbReference>
<dbReference type="SMART" id="SM00320">
    <property type="entry name" value="WD40"/>
    <property type="match status" value="5"/>
</dbReference>
<comment type="subcellular location">
    <subcellularLocation>
        <location evidence="1">Endoplasmic reticulum membrane</location>
        <topology evidence="1">Single-pass membrane protein</topology>
    </subcellularLocation>
</comment>
<dbReference type="InterPro" id="IPR036322">
    <property type="entry name" value="WD40_repeat_dom_sf"/>
</dbReference>
<feature type="compositionally biased region" description="Basic and acidic residues" evidence="12">
    <location>
        <begin position="114"/>
        <end position="163"/>
    </location>
</feature>
<evidence type="ECO:0000256" key="7">
    <source>
        <dbReference type="ARBA" id="ARBA00022892"/>
    </source>
</evidence>
<keyword evidence="9 13" id="KW-1133">Transmembrane helix</keyword>
<dbReference type="InterPro" id="IPR001680">
    <property type="entry name" value="WD40_rpt"/>
</dbReference>
<proteinExistence type="predicted"/>
<evidence type="ECO:0000256" key="3">
    <source>
        <dbReference type="ARBA" id="ARBA00022574"/>
    </source>
</evidence>
<feature type="repeat" description="WD" evidence="11">
    <location>
        <begin position="197"/>
        <end position="229"/>
    </location>
</feature>
<name>A0ABM1DUS8_PRICU</name>
<dbReference type="Proteomes" id="UP000695022">
    <property type="component" value="Unplaced"/>
</dbReference>
<evidence type="ECO:0000256" key="8">
    <source>
        <dbReference type="ARBA" id="ARBA00022927"/>
    </source>
</evidence>
<evidence type="ECO:0000313" key="14">
    <source>
        <dbReference type="Proteomes" id="UP000695022"/>
    </source>
</evidence>
<keyword evidence="14" id="KW-1185">Reference proteome</keyword>
<dbReference type="PROSITE" id="PS50082">
    <property type="entry name" value="WD_REPEATS_2"/>
    <property type="match status" value="2"/>
</dbReference>
<gene>
    <name evidence="15" type="primary">LOC106806319</name>
</gene>
<keyword evidence="2" id="KW-0813">Transport</keyword>
<organism evidence="14 15">
    <name type="scientific">Priapulus caudatus</name>
    <name type="common">Priapulid worm</name>
    <dbReference type="NCBI Taxonomy" id="37621"/>
    <lineage>
        <taxon>Eukaryota</taxon>
        <taxon>Metazoa</taxon>
        <taxon>Ecdysozoa</taxon>
        <taxon>Scalidophora</taxon>
        <taxon>Priapulida</taxon>
        <taxon>Priapulimorpha</taxon>
        <taxon>Priapulimorphida</taxon>
        <taxon>Priapulidae</taxon>
        <taxon>Priapulus</taxon>
    </lineage>
</organism>
<dbReference type="PANTHER" id="PTHR23284">
    <property type="entry name" value="PROLACTIN REGULATORY ELEMENT BINDING PROTEIN"/>
    <property type="match status" value="1"/>
</dbReference>
<dbReference type="RefSeq" id="XP_014663699.1">
    <property type="nucleotide sequence ID" value="XM_014808213.1"/>
</dbReference>
<keyword evidence="5" id="KW-0677">Repeat</keyword>
<feature type="transmembrane region" description="Helical" evidence="13">
    <location>
        <begin position="426"/>
        <end position="447"/>
    </location>
</feature>
<evidence type="ECO:0000256" key="9">
    <source>
        <dbReference type="ARBA" id="ARBA00022989"/>
    </source>
</evidence>
<evidence type="ECO:0000256" key="10">
    <source>
        <dbReference type="ARBA" id="ARBA00023136"/>
    </source>
</evidence>
<accession>A0ABM1DUS8</accession>
<feature type="region of interest" description="Disordered" evidence="12">
    <location>
        <begin position="104"/>
        <end position="170"/>
    </location>
</feature>
<keyword evidence="3 11" id="KW-0853">WD repeat</keyword>
<evidence type="ECO:0000256" key="6">
    <source>
        <dbReference type="ARBA" id="ARBA00022824"/>
    </source>
</evidence>
<evidence type="ECO:0000256" key="11">
    <source>
        <dbReference type="PROSITE-ProRule" id="PRU00221"/>
    </source>
</evidence>
<evidence type="ECO:0000256" key="4">
    <source>
        <dbReference type="ARBA" id="ARBA00022692"/>
    </source>
</evidence>
<keyword evidence="6" id="KW-0256">Endoplasmic reticulum</keyword>
<keyword evidence="7" id="KW-0931">ER-Golgi transport</keyword>
<protein>
    <submittedName>
        <fullName evidence="15">Prolactin regulatory element-binding protein-like isoform X1</fullName>
    </submittedName>
</protein>
<dbReference type="Gene3D" id="2.130.10.10">
    <property type="entry name" value="YVTN repeat-like/Quinoprotein amine dehydrogenase"/>
    <property type="match status" value="1"/>
</dbReference>
<evidence type="ECO:0000256" key="13">
    <source>
        <dbReference type="SAM" id="Phobius"/>
    </source>
</evidence>
<keyword evidence="4 13" id="KW-0812">Transmembrane</keyword>
<evidence type="ECO:0000256" key="5">
    <source>
        <dbReference type="ARBA" id="ARBA00022737"/>
    </source>
</evidence>
<evidence type="ECO:0000313" key="15">
    <source>
        <dbReference type="RefSeq" id="XP_014663699.1"/>
    </source>
</evidence>
<dbReference type="SUPFAM" id="SSF50978">
    <property type="entry name" value="WD40 repeat-like"/>
    <property type="match status" value="1"/>
</dbReference>
<evidence type="ECO:0000256" key="12">
    <source>
        <dbReference type="SAM" id="MobiDB-lite"/>
    </source>
</evidence>
<keyword evidence="10 13" id="KW-0472">Membrane</keyword>
<sequence length="452" mass="49375">MAPRRGITLAKTDFPLYVVRSLGCNYFLIAGGGGCAKTGVSNTVKIFELNSTGPSYEAKCVSVCDTGSKATMNAATFGNEKGYVLAAGLEEECQLYSIKPLKEKPDNIGPVRQEAGDGREETADDKKDTTLRHRHVPKDTQPEKLKKTSTAKGEDKSIKDKHSQQSGEATEVERMFEFEKLGCILTDFHADGGFQKAVRFSSDKSLLVTGGADGFLRVWKHPSLEKLYEVKAHSGEIDDLDISPAGDKIVTVLKEGQPKVWQTKDGSAVVDLPWEDQGGIAYRSRNCRFAPVDGSTKACTLFTTHIPKQRSGKHVPCYLTKWNTKTWSVEKLQSTGSEVLSCLAVSDEGKFVAVGTIPGDVIIYIAFSLQRVYRAQATHGIFVTGLDFLPSRKESQAAHARAHDASLLSVSADNQVQIHHVPCRTMISVVWVIIGFVLALLMAYMLLDTVGL</sequence>
<feature type="repeat" description="WD" evidence="11">
    <location>
        <begin position="230"/>
        <end position="271"/>
    </location>
</feature>
<dbReference type="GeneID" id="106806319"/>
<dbReference type="PROSITE" id="PS51257">
    <property type="entry name" value="PROKAR_LIPOPROTEIN"/>
    <property type="match status" value="1"/>
</dbReference>
<reference evidence="15" key="1">
    <citation type="submission" date="2025-08" db="UniProtKB">
        <authorList>
            <consortium name="RefSeq"/>
        </authorList>
    </citation>
    <scope>IDENTIFICATION</scope>
</reference>
<evidence type="ECO:0000256" key="2">
    <source>
        <dbReference type="ARBA" id="ARBA00022448"/>
    </source>
</evidence>
<dbReference type="InterPro" id="IPR045260">
    <property type="entry name" value="Sec12-like"/>
</dbReference>
<evidence type="ECO:0000256" key="1">
    <source>
        <dbReference type="ARBA" id="ARBA00004389"/>
    </source>
</evidence>
<keyword evidence="8" id="KW-0653">Protein transport</keyword>
<dbReference type="InterPro" id="IPR015943">
    <property type="entry name" value="WD40/YVTN_repeat-like_dom_sf"/>
</dbReference>